<dbReference type="OrthoDB" id="8177873at2759"/>
<evidence type="ECO:0000313" key="1">
    <source>
        <dbReference type="EMBL" id="CAD7245747.1"/>
    </source>
</evidence>
<protein>
    <submittedName>
        <fullName evidence="1">Uncharacterized protein</fullName>
    </submittedName>
</protein>
<sequence>MKVVNAIHPSEPARESTWLYQAENFIKNTYPDWESDSMIRLVPPVEDKDEWIRTAKSPGAKSERVLILSLYTYVAPVYATPAYTARLTAQRLNFLTEDKLDILVNCPRKFVFKGAAGTGKTWLLQEKIRNIIMSWFSQGSIQDKDEKILFLCKSPYPAENLEHTISDLLLTSAMAVLKKWIDRTGENEERKSVQRILENNFFICCLYPLQARHRLEVPDCKWGKGKYESAPRAVKAKESDEPRGVNLRRRMRNVSWEIVLCYELLRISVAALQPEEKGRWALIIWIIERLFQSFSPSADALKFMGGSIALMDLKENKKFLALKDKWPAIYSSMSGISDHEPIQYHERLTELPPKIQHTVLGDLYKILKTKMLTKMTFHHIFVDEAEDLCSYYDDHWSTLFSSVVKGSGGYFWQAYDPIPLRKLPDT</sequence>
<dbReference type="Gene3D" id="3.40.50.300">
    <property type="entry name" value="P-loop containing nucleotide triphosphate hydrolases"/>
    <property type="match status" value="1"/>
</dbReference>
<dbReference type="SUPFAM" id="SSF52540">
    <property type="entry name" value="P-loop containing nucleoside triphosphate hydrolases"/>
    <property type="match status" value="1"/>
</dbReference>
<keyword evidence="2" id="KW-1185">Reference proteome</keyword>
<reference evidence="1" key="1">
    <citation type="submission" date="2020-11" db="EMBL/GenBank/DDBJ databases">
        <authorList>
            <person name="Tran Van P."/>
        </authorList>
    </citation>
    <scope>NUCLEOTIDE SEQUENCE</scope>
</reference>
<name>A0A7R9A2G4_9CRUS</name>
<dbReference type="InterPro" id="IPR027417">
    <property type="entry name" value="P-loop_NTPase"/>
</dbReference>
<dbReference type="EMBL" id="LR900460">
    <property type="protein sequence ID" value="CAD7245747.1"/>
    <property type="molecule type" value="Genomic_DNA"/>
</dbReference>
<dbReference type="EMBL" id="CAJPEV010000943">
    <property type="protein sequence ID" value="CAG0889658.1"/>
    <property type="molecule type" value="Genomic_DNA"/>
</dbReference>
<accession>A0A7R9A2G4</accession>
<proteinExistence type="predicted"/>
<organism evidence="1">
    <name type="scientific">Darwinula stevensoni</name>
    <dbReference type="NCBI Taxonomy" id="69355"/>
    <lineage>
        <taxon>Eukaryota</taxon>
        <taxon>Metazoa</taxon>
        <taxon>Ecdysozoa</taxon>
        <taxon>Arthropoda</taxon>
        <taxon>Crustacea</taxon>
        <taxon>Oligostraca</taxon>
        <taxon>Ostracoda</taxon>
        <taxon>Podocopa</taxon>
        <taxon>Podocopida</taxon>
        <taxon>Darwinulocopina</taxon>
        <taxon>Darwinuloidea</taxon>
        <taxon>Darwinulidae</taxon>
        <taxon>Darwinula</taxon>
    </lineage>
</organism>
<gene>
    <name evidence="1" type="ORF">DSTB1V02_LOCUS5614</name>
</gene>
<evidence type="ECO:0000313" key="2">
    <source>
        <dbReference type="Proteomes" id="UP000677054"/>
    </source>
</evidence>
<dbReference type="Proteomes" id="UP000677054">
    <property type="component" value="Unassembled WGS sequence"/>
</dbReference>
<dbReference type="AlphaFoldDB" id="A0A7R9A2G4"/>